<proteinExistence type="predicted"/>
<gene>
    <name evidence="1" type="ORF">GCM10011396_48550</name>
</gene>
<dbReference type="Pfam" id="PF00132">
    <property type="entry name" value="Hexapep"/>
    <property type="match status" value="1"/>
</dbReference>
<comment type="caution">
    <text evidence="1">The sequence shown here is derived from an EMBL/GenBank/DDBJ whole genome shotgun (WGS) entry which is preliminary data.</text>
</comment>
<keyword evidence="2" id="KW-1185">Reference proteome</keyword>
<dbReference type="PANTHER" id="PTHR13061:SF29">
    <property type="entry name" value="GAMMA CARBONIC ANHYDRASE-LIKE 1, MITOCHONDRIAL-RELATED"/>
    <property type="match status" value="1"/>
</dbReference>
<dbReference type="RefSeq" id="WP_188568726.1">
    <property type="nucleotide sequence ID" value="NZ_BMED01000006.1"/>
</dbReference>
<protein>
    <submittedName>
        <fullName evidence="1">Gamma carbonic anhydrase family protein</fullName>
    </submittedName>
</protein>
<sequence>MAVLGPDVSVHNAAYIHETAHLYGKVSVHEHASIWINVVARAEHKEIVIGAYTNIQDFVMLHIGDQTPTIIGSHCSITHHCTIHGCTIGDNCLIGINSTIMDGCVIGDNCIIAGHSFLKEGTVIPDNSIVMGTPGKVIRTQNNYVRNRLNAYLYYQNALAFAQQNYRAWETPEFPQIVMREMARLQAELEQSGIN</sequence>
<dbReference type="CDD" id="cd04645">
    <property type="entry name" value="LbH_gamma_CA_like"/>
    <property type="match status" value="1"/>
</dbReference>
<dbReference type="AlphaFoldDB" id="A0A916UZB5"/>
<dbReference type="EMBL" id="BMED01000006">
    <property type="protein sequence ID" value="GGC95474.1"/>
    <property type="molecule type" value="Genomic_DNA"/>
</dbReference>
<accession>A0A916UZB5</accession>
<evidence type="ECO:0000313" key="2">
    <source>
        <dbReference type="Proteomes" id="UP000637423"/>
    </source>
</evidence>
<dbReference type="PANTHER" id="PTHR13061">
    <property type="entry name" value="DYNACTIN SUBUNIT P25"/>
    <property type="match status" value="1"/>
</dbReference>
<dbReference type="InterPro" id="IPR001451">
    <property type="entry name" value="Hexapep"/>
</dbReference>
<dbReference type="InterPro" id="IPR011004">
    <property type="entry name" value="Trimer_LpxA-like_sf"/>
</dbReference>
<reference evidence="1" key="2">
    <citation type="submission" date="2020-09" db="EMBL/GenBank/DDBJ databases">
        <authorList>
            <person name="Sun Q."/>
            <person name="Zhou Y."/>
        </authorList>
    </citation>
    <scope>NUCLEOTIDE SEQUENCE</scope>
    <source>
        <strain evidence="1">CGMCC 1.10998</strain>
    </source>
</reference>
<dbReference type="Proteomes" id="UP000637423">
    <property type="component" value="Unassembled WGS sequence"/>
</dbReference>
<dbReference type="InterPro" id="IPR050484">
    <property type="entry name" value="Transf_Hexapept/Carb_Anhydrase"/>
</dbReference>
<dbReference type="SUPFAM" id="SSF51161">
    <property type="entry name" value="Trimeric LpxA-like enzymes"/>
    <property type="match status" value="1"/>
</dbReference>
<dbReference type="Gene3D" id="2.160.10.10">
    <property type="entry name" value="Hexapeptide repeat proteins"/>
    <property type="match status" value="1"/>
</dbReference>
<evidence type="ECO:0000313" key="1">
    <source>
        <dbReference type="EMBL" id="GGC95474.1"/>
    </source>
</evidence>
<organism evidence="1 2">
    <name type="scientific">Undibacterium terreum</name>
    <dbReference type="NCBI Taxonomy" id="1224302"/>
    <lineage>
        <taxon>Bacteria</taxon>
        <taxon>Pseudomonadati</taxon>
        <taxon>Pseudomonadota</taxon>
        <taxon>Betaproteobacteria</taxon>
        <taxon>Burkholderiales</taxon>
        <taxon>Oxalobacteraceae</taxon>
        <taxon>Undibacterium</taxon>
    </lineage>
</organism>
<name>A0A916UZB5_9BURK</name>
<reference evidence="1" key="1">
    <citation type="journal article" date="2014" name="Int. J. Syst. Evol. Microbiol.">
        <title>Complete genome sequence of Corynebacterium casei LMG S-19264T (=DSM 44701T), isolated from a smear-ripened cheese.</title>
        <authorList>
            <consortium name="US DOE Joint Genome Institute (JGI-PGF)"/>
            <person name="Walter F."/>
            <person name="Albersmeier A."/>
            <person name="Kalinowski J."/>
            <person name="Ruckert C."/>
        </authorList>
    </citation>
    <scope>NUCLEOTIDE SEQUENCE</scope>
    <source>
        <strain evidence="1">CGMCC 1.10998</strain>
    </source>
</reference>
<dbReference type="InterPro" id="IPR047324">
    <property type="entry name" value="LbH_gamma_CA-like"/>
</dbReference>